<proteinExistence type="predicted"/>
<protein>
    <recommendedName>
        <fullName evidence="5">Transmembrane protein</fullName>
    </recommendedName>
</protein>
<accession>A0ABD3RJ66</accession>
<feature type="transmembrane region" description="Helical" evidence="2">
    <location>
        <begin position="669"/>
        <end position="690"/>
    </location>
</feature>
<evidence type="ECO:0000256" key="1">
    <source>
        <dbReference type="SAM" id="MobiDB-lite"/>
    </source>
</evidence>
<reference evidence="3 4" key="1">
    <citation type="submission" date="2024-12" db="EMBL/GenBank/DDBJ databases">
        <title>The unique morphological basis and parallel evolutionary history of personate flowers in Penstemon.</title>
        <authorList>
            <person name="Depatie T.H."/>
            <person name="Wessinger C.A."/>
        </authorList>
    </citation>
    <scope>NUCLEOTIDE SEQUENCE [LARGE SCALE GENOMIC DNA]</scope>
    <source>
        <strain evidence="3">WTNN_2</strain>
        <tissue evidence="3">Leaf</tissue>
    </source>
</reference>
<gene>
    <name evidence="3" type="ORF">ACJIZ3_014286</name>
</gene>
<dbReference type="EMBL" id="JBJXBP010000008">
    <property type="protein sequence ID" value="KAL3813018.1"/>
    <property type="molecule type" value="Genomic_DNA"/>
</dbReference>
<dbReference type="AlphaFoldDB" id="A0ABD3RJ66"/>
<sequence length="820" mass="91834">MAAHSNRSPSPLSSRPINPNPKNSDNNSSTRRSFNNNPYPKPSVLTNSRRLDPITPANSPSDFSRRRSVGKESMAMGSSLKHCEEKENNEKDEISKAFKLQSPVKGCKNFMAPTISAASKFTPSPRKKVLVDRNDPVRTSISLCDGKAVFFSEIGLIENEIKETTCIDSNVILEKKEAAFQEVAPPPLPKPSKKMIFSDVSDNSLKEMESIAPLDADPSEIGSVENEIKETTCIDSNVIIEKKESAFQEVAAPPPLPKPSKKVTFSDVSDNSLKKMESTAPLDADPSLPPYDPKTNYLSPRPQFLHYKPNPRVEILLNKEKNLEGCKQLEDFFLEEIMSQNFSDSEEGTTTVREEESNTEEESEASYDMVLGFDEMKEDPFVSNAESEEILVQKRAKKTWVISKFMCVSMVLMLLILACVSISVTRSSTLNQIVFKDMSFTDLSNFYHQSLDAASVKVNFDMIAMRVNEFSFSPMASISKLIESLGKEEKLIALQFMNISDLQKDIMNAGNFMDIHLRNELVDNVEEDEMEEDVDAAELEAFEEEVYEELDSDGSYDYDLDTQDEVLENSEIVESQTEEVISNINPETLSGSKNSEEDQLVVISRDQDVKFEAETVEVASEATEIKKLNGDIFTGSSEFSDISTKSDHETPLEVDSVSEGFKTENEFLAHYYVIGFSSLLLAAIVGGAFLHHQRMKNARMANVVVQKQNITYPQEKQEISQNWQTEVDVVGESCPSEISSSFQKSASYRKKGESETTQSWSKYSKRDSLCSSSASEYSTSPSYGSFTTYERIPMKKANGDERIITPVRRSSRIRTKITSP</sequence>
<evidence type="ECO:0000313" key="3">
    <source>
        <dbReference type="EMBL" id="KAL3813018.1"/>
    </source>
</evidence>
<name>A0ABD3RJ66_9LAMI</name>
<evidence type="ECO:0000256" key="2">
    <source>
        <dbReference type="SAM" id="Phobius"/>
    </source>
</evidence>
<feature type="region of interest" description="Disordered" evidence="1">
    <location>
        <begin position="769"/>
        <end position="820"/>
    </location>
</feature>
<dbReference type="PANTHER" id="PTHR34775">
    <property type="entry name" value="TRANSMEMBRANE PROTEIN"/>
    <property type="match status" value="1"/>
</dbReference>
<feature type="compositionally biased region" description="Low complexity" evidence="1">
    <location>
        <begin position="1"/>
        <end position="37"/>
    </location>
</feature>
<keyword evidence="2" id="KW-0812">Transmembrane</keyword>
<comment type="caution">
    <text evidence="3">The sequence shown here is derived from an EMBL/GenBank/DDBJ whole genome shotgun (WGS) entry which is preliminary data.</text>
</comment>
<dbReference type="Proteomes" id="UP001634393">
    <property type="component" value="Unassembled WGS sequence"/>
</dbReference>
<feature type="region of interest" description="Disordered" evidence="1">
    <location>
        <begin position="251"/>
        <end position="303"/>
    </location>
</feature>
<feature type="compositionally biased region" description="Basic residues" evidence="1">
    <location>
        <begin position="809"/>
        <end position="820"/>
    </location>
</feature>
<feature type="region of interest" description="Disordered" evidence="1">
    <location>
        <begin position="1"/>
        <end position="88"/>
    </location>
</feature>
<keyword evidence="2" id="KW-1133">Transmembrane helix</keyword>
<keyword evidence="2" id="KW-0472">Membrane</keyword>
<evidence type="ECO:0008006" key="5">
    <source>
        <dbReference type="Google" id="ProtNLM"/>
    </source>
</evidence>
<organism evidence="3 4">
    <name type="scientific">Penstemon smallii</name>
    <dbReference type="NCBI Taxonomy" id="265156"/>
    <lineage>
        <taxon>Eukaryota</taxon>
        <taxon>Viridiplantae</taxon>
        <taxon>Streptophyta</taxon>
        <taxon>Embryophyta</taxon>
        <taxon>Tracheophyta</taxon>
        <taxon>Spermatophyta</taxon>
        <taxon>Magnoliopsida</taxon>
        <taxon>eudicotyledons</taxon>
        <taxon>Gunneridae</taxon>
        <taxon>Pentapetalae</taxon>
        <taxon>asterids</taxon>
        <taxon>lamiids</taxon>
        <taxon>Lamiales</taxon>
        <taxon>Plantaginaceae</taxon>
        <taxon>Cheloneae</taxon>
        <taxon>Penstemon</taxon>
    </lineage>
</organism>
<keyword evidence="4" id="KW-1185">Reference proteome</keyword>
<feature type="region of interest" description="Disordered" evidence="1">
    <location>
        <begin position="343"/>
        <end position="365"/>
    </location>
</feature>
<dbReference type="PANTHER" id="PTHR34775:SF4">
    <property type="entry name" value="TRANSMEMBRANE PROTEIN"/>
    <property type="match status" value="1"/>
</dbReference>
<evidence type="ECO:0000313" key="4">
    <source>
        <dbReference type="Proteomes" id="UP001634393"/>
    </source>
</evidence>
<feature type="compositionally biased region" description="Low complexity" evidence="1">
    <location>
        <begin position="769"/>
        <end position="785"/>
    </location>
</feature>